<gene>
    <name evidence="1" type="ORF">ADIS_0195</name>
</gene>
<proteinExistence type="predicted"/>
<dbReference type="STRING" id="1232681.ADIS_0195"/>
<organism evidence="1 2">
    <name type="scientific">Lunatimonas lonarensis</name>
    <dbReference type="NCBI Taxonomy" id="1232681"/>
    <lineage>
        <taxon>Bacteria</taxon>
        <taxon>Pseudomonadati</taxon>
        <taxon>Bacteroidota</taxon>
        <taxon>Cytophagia</taxon>
        <taxon>Cytophagales</taxon>
        <taxon>Cyclobacteriaceae</taxon>
    </lineage>
</organism>
<sequence>MVPNIKTTIEWFIFSRTGSVSSGKCRFGYRGALWGKKIHPFTALDLDICTFLVEKYLADIKGKSKAGTNGLWI</sequence>
<dbReference type="AlphaFoldDB" id="R7ZZ03"/>
<dbReference type="EMBL" id="AQHR01000008">
    <property type="protein sequence ID" value="EON79315.1"/>
    <property type="molecule type" value="Genomic_DNA"/>
</dbReference>
<reference evidence="1 2" key="1">
    <citation type="submission" date="2013-02" db="EMBL/GenBank/DDBJ databases">
        <title>A novel strain isolated from Lonar lake, Maharashtra, India.</title>
        <authorList>
            <person name="Singh A."/>
        </authorList>
    </citation>
    <scope>NUCLEOTIDE SEQUENCE [LARGE SCALE GENOMIC DNA]</scope>
    <source>
        <strain evidence="1 2">AK24</strain>
    </source>
</reference>
<evidence type="ECO:0000313" key="2">
    <source>
        <dbReference type="Proteomes" id="UP000013909"/>
    </source>
</evidence>
<name>R7ZZ03_9BACT</name>
<comment type="caution">
    <text evidence="1">The sequence shown here is derived from an EMBL/GenBank/DDBJ whole genome shotgun (WGS) entry which is preliminary data.</text>
</comment>
<dbReference type="Proteomes" id="UP000013909">
    <property type="component" value="Unassembled WGS sequence"/>
</dbReference>
<evidence type="ECO:0000313" key="1">
    <source>
        <dbReference type="EMBL" id="EON79315.1"/>
    </source>
</evidence>
<accession>R7ZZ03</accession>
<keyword evidence="2" id="KW-1185">Reference proteome</keyword>
<protein>
    <submittedName>
        <fullName evidence="1">Uncharacterized protein</fullName>
    </submittedName>
</protein>